<dbReference type="RefSeq" id="WP_107493614.1">
    <property type="nucleotide sequence ID" value="NZ_PZKC01000007.1"/>
</dbReference>
<keyword evidence="2" id="KW-0472">Membrane</keyword>
<dbReference type="Pfam" id="PF20249">
    <property type="entry name" value="VasX_N"/>
    <property type="match status" value="1"/>
</dbReference>
<protein>
    <recommendedName>
        <fullName evidence="3">Toxin VasX N-terminal region domain-containing protein</fullName>
    </recommendedName>
</protein>
<feature type="domain" description="Toxin VasX N-terminal region" evidence="3">
    <location>
        <begin position="49"/>
        <end position="181"/>
    </location>
</feature>
<evidence type="ECO:0000256" key="2">
    <source>
        <dbReference type="SAM" id="Phobius"/>
    </source>
</evidence>
<dbReference type="InterPro" id="IPR046864">
    <property type="entry name" value="VasX_N"/>
</dbReference>
<sequence length="975" mass="106332">MSAQPPTTRAESPPPIVAHSVTSPISNTRRKEVLVRDSRHVDRPPADPHVALLPVRYAVAQRTVRERVTRYTAPTLKRNLPAINRASYVLRHLRAGMVYVFARGKLHDFAVTAGGHLRPHGAEAESSGILIEFAALLFPQSWGEIYIAFSDHEWSPAQRRRAIADVDGARTRGMQRFSLATPQDDAFGLDALGTEVEEYAGRASQYTWSDHPAAPRRTEDYQRLPELARGGAHVIALDDPIGISHDLAALVENALKELADYVQDPDEPEPGEGEEAAAKQAESNSATGIPSLVTEEPAPNPALDARRARYRRKIIADTIGRLYENSYSARSDPDTLARMRLEHWRGEPANRGKSEPTLAELRRDVVTGASTNPAAARLIKHVDEAARRKFLREFDAEVSRLNRELSQHRQDRLAWLHTWAHTTRPDTLKAAWARFDMDDEQDWRQFELSFARSMAALGISPDGRTENVFDGEMALFGQWLATAVDDSPLYRALFGHTPLRQHVIASATNIASGAEGAANAIEAIYRLFPATVGTDEIVHVITVYTITRSQRWRGAVLGTIDNTLDRIAGSTAPKELGGVLQGRYGSQISVEELPPQTQRTPYPQHRPGPTPPSTRWDPPARTGTLHAEGRVQYRVTEVHTTRHAPTARPSPLRGWGTAGVSALAGLVYMLNMKRALESFDTNDAASYADIGAAAFAVGSGIHGGLHAFRGAAPVAFDRGTRALATRYAIVAERDLVNRLMGLKTYRFFGYGGAFLGGAVFGIDSYRRLRAGDTDAGLWYAGAAVTAVAGGSAMTHGGAMLVAAKGITVAATLIPAGWLILGVVLIGTALVFTVAGDNDEDTPVERWLDSSSFGLHSLSGSLQHEGLREELDVLSAALYAPQIVNSELSGGFAAPFRTARATVRMPGYHHGISHIAVTVNGHYVDPEPAQPGDNPELLRFAVRLPKNGATQEAHFNVRYQPSVEYDAMLELDFVVR</sequence>
<reference evidence="4 5" key="2">
    <citation type="submission" date="2018-04" db="EMBL/GenBank/DDBJ databases">
        <title>Thauera lacus sp. nov., isolated from an saline lake in Inner Mongolia, China.</title>
        <authorList>
            <person name="Liang Q.-Y."/>
        </authorList>
    </citation>
    <scope>NUCLEOTIDE SEQUENCE [LARGE SCALE GENOMIC DNA]</scope>
    <source>
        <strain evidence="4 5">D20</strain>
    </source>
</reference>
<dbReference type="Proteomes" id="UP000241193">
    <property type="component" value="Unassembled WGS sequence"/>
</dbReference>
<feature type="transmembrane region" description="Helical" evidence="2">
    <location>
        <begin position="815"/>
        <end position="835"/>
    </location>
</feature>
<dbReference type="AlphaFoldDB" id="A0A2T4IEU5"/>
<proteinExistence type="predicted"/>
<dbReference type="EMBL" id="PZKC01000007">
    <property type="protein sequence ID" value="PTD96294.1"/>
    <property type="molecule type" value="Genomic_DNA"/>
</dbReference>
<evidence type="ECO:0000313" key="5">
    <source>
        <dbReference type="Proteomes" id="UP000241193"/>
    </source>
</evidence>
<evidence type="ECO:0000259" key="3">
    <source>
        <dbReference type="Pfam" id="PF20249"/>
    </source>
</evidence>
<keyword evidence="2" id="KW-0812">Transmembrane</keyword>
<dbReference type="OrthoDB" id="8664525at2"/>
<feature type="region of interest" description="Disordered" evidence="1">
    <location>
        <begin position="263"/>
        <end position="305"/>
    </location>
</feature>
<dbReference type="CDD" id="cd20701">
    <property type="entry name" value="MIX"/>
    <property type="match status" value="1"/>
</dbReference>
<evidence type="ECO:0000313" key="4">
    <source>
        <dbReference type="EMBL" id="PTD96294.1"/>
    </source>
</evidence>
<feature type="region of interest" description="Disordered" evidence="1">
    <location>
        <begin position="593"/>
        <end position="620"/>
    </location>
</feature>
<accession>A0A2T4IEU5</accession>
<keyword evidence="2" id="KW-1133">Transmembrane helix</keyword>
<feature type="compositionally biased region" description="Polar residues" evidence="1">
    <location>
        <begin position="1"/>
        <end position="10"/>
    </location>
</feature>
<comment type="caution">
    <text evidence="4">The sequence shown here is derived from an EMBL/GenBank/DDBJ whole genome shotgun (WGS) entry which is preliminary data.</text>
</comment>
<organism evidence="4 5">
    <name type="scientific">Pseudothauera lacus</name>
    <dbReference type="NCBI Taxonomy" id="2136175"/>
    <lineage>
        <taxon>Bacteria</taxon>
        <taxon>Pseudomonadati</taxon>
        <taxon>Pseudomonadota</taxon>
        <taxon>Betaproteobacteria</taxon>
        <taxon>Rhodocyclales</taxon>
        <taxon>Zoogloeaceae</taxon>
        <taxon>Pseudothauera</taxon>
    </lineage>
</organism>
<feature type="compositionally biased region" description="Acidic residues" evidence="1">
    <location>
        <begin position="263"/>
        <end position="275"/>
    </location>
</feature>
<evidence type="ECO:0000256" key="1">
    <source>
        <dbReference type="SAM" id="MobiDB-lite"/>
    </source>
</evidence>
<dbReference type="NCBIfam" id="NF041559">
    <property type="entry name" value="BTH_I2691_fam"/>
    <property type="match status" value="1"/>
</dbReference>
<keyword evidence="5" id="KW-1185">Reference proteome</keyword>
<feature type="transmembrane region" description="Helical" evidence="2">
    <location>
        <begin position="747"/>
        <end position="765"/>
    </location>
</feature>
<dbReference type="InterPro" id="IPR048126">
    <property type="entry name" value="Toxin_VasX"/>
</dbReference>
<gene>
    <name evidence="4" type="ORF">C8261_10265</name>
</gene>
<reference evidence="4 5" key="1">
    <citation type="submission" date="2018-03" db="EMBL/GenBank/DDBJ databases">
        <authorList>
            <person name="Keele B.F."/>
        </authorList>
    </citation>
    <scope>NUCLEOTIDE SEQUENCE [LARGE SCALE GENOMIC DNA]</scope>
    <source>
        <strain evidence="4 5">D20</strain>
    </source>
</reference>
<feature type="transmembrane region" description="Helical" evidence="2">
    <location>
        <begin position="777"/>
        <end position="803"/>
    </location>
</feature>
<feature type="region of interest" description="Disordered" evidence="1">
    <location>
        <begin position="1"/>
        <end position="23"/>
    </location>
</feature>
<name>A0A2T4IEU5_9RHOO</name>